<name>X1CRW5_9ZZZZ</name>
<protein>
    <submittedName>
        <fullName evidence="2">Uncharacterized protein</fullName>
    </submittedName>
</protein>
<gene>
    <name evidence="2" type="ORF">S01H4_48979</name>
</gene>
<dbReference type="AlphaFoldDB" id="X1CRW5"/>
<comment type="caution">
    <text evidence="2">The sequence shown here is derived from an EMBL/GenBank/DDBJ whole genome shotgun (WGS) entry which is preliminary data.</text>
</comment>
<evidence type="ECO:0000313" key="2">
    <source>
        <dbReference type="EMBL" id="GAG95717.1"/>
    </source>
</evidence>
<accession>X1CRW5</accession>
<feature type="transmembrane region" description="Helical" evidence="1">
    <location>
        <begin position="14"/>
        <end position="33"/>
    </location>
</feature>
<sequence>MSLTEKLLNIPEKYIYVVLGVLLIFPLLNPIGLPITIEDITHTYFEGIESFPSDTLVLAPHDASTGTEMEIGLSSHIVIKHLFRKDFDIVFCTICSSGPPIFFETLKAEGLYDKFMDGYGTKYVYLDFIAGEEAGAASLAASIRGATGGVDYFGNDLDSLPLMQGVDS</sequence>
<feature type="non-terminal residue" evidence="2">
    <location>
        <position position="168"/>
    </location>
</feature>
<proteinExistence type="predicted"/>
<reference evidence="2" key="1">
    <citation type="journal article" date="2014" name="Front. Microbiol.">
        <title>High frequency of phylogenetically diverse reductive dehalogenase-homologous genes in deep subseafloor sedimentary metagenomes.</title>
        <authorList>
            <person name="Kawai M."/>
            <person name="Futagami T."/>
            <person name="Toyoda A."/>
            <person name="Takaki Y."/>
            <person name="Nishi S."/>
            <person name="Hori S."/>
            <person name="Arai W."/>
            <person name="Tsubouchi T."/>
            <person name="Morono Y."/>
            <person name="Uchiyama I."/>
            <person name="Ito T."/>
            <person name="Fujiyama A."/>
            <person name="Inagaki F."/>
            <person name="Takami H."/>
        </authorList>
    </citation>
    <scope>NUCLEOTIDE SEQUENCE</scope>
    <source>
        <strain evidence="2">Expedition CK06-06</strain>
    </source>
</reference>
<keyword evidence="1" id="KW-0472">Membrane</keyword>
<organism evidence="2">
    <name type="scientific">marine sediment metagenome</name>
    <dbReference type="NCBI Taxonomy" id="412755"/>
    <lineage>
        <taxon>unclassified sequences</taxon>
        <taxon>metagenomes</taxon>
        <taxon>ecological metagenomes</taxon>
    </lineage>
</organism>
<keyword evidence="1" id="KW-1133">Transmembrane helix</keyword>
<dbReference type="EMBL" id="BART01027655">
    <property type="protein sequence ID" value="GAG95717.1"/>
    <property type="molecule type" value="Genomic_DNA"/>
</dbReference>
<keyword evidence="1" id="KW-0812">Transmembrane</keyword>
<evidence type="ECO:0000256" key="1">
    <source>
        <dbReference type="SAM" id="Phobius"/>
    </source>
</evidence>